<evidence type="ECO:0000313" key="2">
    <source>
        <dbReference type="Proteomes" id="UP001157502"/>
    </source>
</evidence>
<dbReference type="Proteomes" id="UP001157502">
    <property type="component" value="Chromosome 29"/>
</dbReference>
<protein>
    <submittedName>
        <fullName evidence="1">Uncharacterized protein</fullName>
    </submittedName>
</protein>
<keyword evidence="2" id="KW-1185">Reference proteome</keyword>
<gene>
    <name evidence="1" type="ORF">DPEC_G00304890</name>
</gene>
<sequence length="1765" mass="198818">MSGEKSTNPCKKFVPNIFYKSKCQTCFKSREVHLQTDHDDKPAKPIYGGWLCLVPEGTDFHNPIQRSRKWQRRFFILYENGSLSFALDELASTLPQGTVNMNLCTEVIDAQLKTGQRNALCIVTPDQEIFIRGENKDIINGWSEQLSVFPRTNKNQKKKRKVDSTTCQEPSPAKMAATEPILFMENGDTQSSFWQEERPAGGPDVDTLWIVTNTDPPGMKETPAVRDPEYLPTSSGETLTNGGSLPLTKRPCFQSYVADKGTGNSDSQSIEPKHFRCHPPANNNHSTARRHYSEPETRLGEAPGKAWSNEEMDQAGSSRGRSKACSGVREKLQSCGDLGPGQIAATHSQKRAKSLERRTSESVMIPDLLNFKKGWMMKLDEENKWMKYWFVLSADTLRYYQDSLAEENSDLDGEIDLTKCHNVCDYKVQRNYGFQIHTQNCVYTLSAMTAGIRRNWIQALIKNVCPFNAPDVASSLPVHHILSSLPDDLPFPKPDVTQDSSLTSVVPTENVHGPNHVPCETIREGSSKTFGWTELKPMLAAEQAVMQDTIQTPELEFFDPQKRRKREERRRRYESVLGFSLSWKLDCDDRDTSSGAHQKEIEQCWQLVEKSAFGPERTVPLYTECKDKGDIELLLETFNKTVEQLKGQLAESDHRRTELEAQLNSPFGPQPHISHPPEVASSPETDLCSLKTLTDAHMEYRDVLQRQNLMRQSMQEQLQQQLGLSLSSDSLEKHTSSGTRPSPPPSLWVHDTEGNLQTGDDLFQDSSISGNRTSDTDPSSDSGHQNERGNCETGSRKHFKNESRQQTLVSELPALSAAFSSRSLSIEERQAKANGIGIDNLTGCKTPRKTDECADPDQAIALRRMSQEVELLSSQNEALNQRSEEMLNQLTEADREIERLRAELISLYNGPDFNARVEQHCQSKVEGLESELFRREQQLLDAQSLVDSLDQRLRDTEVKLQLAEATLKNLDFPAGVEVKEEDDKDYDDGGEKEEKMISKHHPGGNNGESFHPCLQEMAVRQSELERQLLHREELRETDRLYSERAEEAKDDIIMLSEEVKTDRTLANECGLGCCGEGKWQDEKVLVTGERKIQQVVEEILAMSRTLGRVLQVIDRSDMNVVMALFNKEHLEIRETGIRQARMEEEFWGGLLKGLKANPSLSTEDKLTDVLICQSLEHMVLQNQMLHLAHSKLSHNNVEQWSGGKDLMNSRRSSGDLSIIGNIADETGSEITEVGDESMLNVYNRQSDADDAFRRNFTEITEERMLMLDCIASSVQGSANNDLQSMAQRLYHYHRVSDPWLSFVHRAVMDAFSSYRISRLNALHKKTLQETQQGRLAAPSPLVCSSCAGRLNIEVGYEGGHIDSQTTATRIQQDNTVQQDTWSLNQAQTAGENECGVRTYGEVVEGGSLSSCMGSPVIWVDGWSGGPVEGIRELDCDIDVEDEGKVGLSGNDLEFVLSSLRGQVKDLEERLYVTNESVKAERDGVIASLQLKHNEEVENLKAIYERGFVTIESSHQKILNELQYRHQEELLRLQRETDRLLEEETAATVTAIEAIKSAHRDKLEREIQRTGRTNSNVGDVQLGQICRQHSEELASCNRELEVLCQQYCLKCLECSHLAQALEAERLALGQCQQVNSDLRTRNQELSGHVTSEIASLCSMARQDATPLSQKRNVYELEIALRVKESEVQCLEQEIASLKGQLQTAHRDNQYVSEKFKDVSAELSAVRAKAEFDLGQIRENLKLAHEALVELAPAVDSNNEYQESPRG</sequence>
<reference evidence="1" key="1">
    <citation type="submission" date="2021-05" db="EMBL/GenBank/DDBJ databases">
        <authorList>
            <person name="Pan Q."/>
            <person name="Jouanno E."/>
            <person name="Zahm M."/>
            <person name="Klopp C."/>
            <person name="Cabau C."/>
            <person name="Louis A."/>
            <person name="Berthelot C."/>
            <person name="Parey E."/>
            <person name="Roest Crollius H."/>
            <person name="Montfort J."/>
            <person name="Robinson-Rechavi M."/>
            <person name="Bouchez O."/>
            <person name="Lampietro C."/>
            <person name="Lopez Roques C."/>
            <person name="Donnadieu C."/>
            <person name="Postlethwait J."/>
            <person name="Bobe J."/>
            <person name="Dillon D."/>
            <person name="Chandos A."/>
            <person name="von Hippel F."/>
            <person name="Guiguen Y."/>
        </authorList>
    </citation>
    <scope>NUCLEOTIDE SEQUENCE</scope>
    <source>
        <strain evidence="1">YG-Jan2019</strain>
    </source>
</reference>
<proteinExistence type="predicted"/>
<organism evidence="1 2">
    <name type="scientific">Dallia pectoralis</name>
    <name type="common">Alaska blackfish</name>
    <dbReference type="NCBI Taxonomy" id="75939"/>
    <lineage>
        <taxon>Eukaryota</taxon>
        <taxon>Metazoa</taxon>
        <taxon>Chordata</taxon>
        <taxon>Craniata</taxon>
        <taxon>Vertebrata</taxon>
        <taxon>Euteleostomi</taxon>
        <taxon>Actinopterygii</taxon>
        <taxon>Neopterygii</taxon>
        <taxon>Teleostei</taxon>
        <taxon>Protacanthopterygii</taxon>
        <taxon>Esociformes</taxon>
        <taxon>Umbridae</taxon>
        <taxon>Dallia</taxon>
    </lineage>
</organism>
<dbReference type="EMBL" id="CM055756">
    <property type="protein sequence ID" value="KAJ7989471.1"/>
    <property type="molecule type" value="Genomic_DNA"/>
</dbReference>
<name>A0ACC2FDP6_DALPE</name>
<accession>A0ACC2FDP6</accession>
<evidence type="ECO:0000313" key="1">
    <source>
        <dbReference type="EMBL" id="KAJ7989471.1"/>
    </source>
</evidence>
<comment type="caution">
    <text evidence="1">The sequence shown here is derived from an EMBL/GenBank/DDBJ whole genome shotgun (WGS) entry which is preliminary data.</text>
</comment>